<keyword evidence="4" id="KW-1185">Reference proteome</keyword>
<feature type="compositionally biased region" description="Basic and acidic residues" evidence="1">
    <location>
        <begin position="65"/>
        <end position="77"/>
    </location>
</feature>
<evidence type="ECO:0000313" key="3">
    <source>
        <dbReference type="EMBL" id="KKK24492.1"/>
    </source>
</evidence>
<evidence type="ECO:0000313" key="4">
    <source>
        <dbReference type="Proteomes" id="UP000034947"/>
    </source>
</evidence>
<dbReference type="VEuPathDB" id="FungiDB:P175DRAFT_0502727"/>
<comment type="caution">
    <text evidence="3">The sequence shown here is derived from an EMBL/GenBank/DDBJ whole genome shotgun (WGS) entry which is preliminary data.</text>
</comment>
<feature type="region of interest" description="Disordered" evidence="1">
    <location>
        <begin position="1"/>
        <end position="91"/>
    </location>
</feature>
<protein>
    <recommendedName>
        <fullName evidence="2">Rad60/SUMO-like domain-containing protein</fullName>
    </recommendedName>
</protein>
<name>A0A0F8XLM9_9EURO</name>
<dbReference type="InterPro" id="IPR029071">
    <property type="entry name" value="Ubiquitin-like_domsf"/>
</dbReference>
<dbReference type="Pfam" id="PF11976">
    <property type="entry name" value="Rad60-SLD"/>
    <property type="match status" value="1"/>
</dbReference>
<accession>A0A0F8XLM9</accession>
<feature type="domain" description="Rad60/SUMO-like" evidence="2">
    <location>
        <begin position="326"/>
        <end position="396"/>
    </location>
</feature>
<reference evidence="3 4" key="1">
    <citation type="submission" date="2015-02" db="EMBL/GenBank/DDBJ databases">
        <title>Draft Genome Sequences of Two Closely-Related Aflatoxigenic Aspergillus Species Obtained from the Cote d'Ivoire.</title>
        <authorList>
            <person name="Moore G.G."/>
            <person name="Beltz S.B."/>
            <person name="Mack B.M."/>
        </authorList>
    </citation>
    <scope>NUCLEOTIDE SEQUENCE [LARGE SCALE GENOMIC DNA]</scope>
    <source>
        <strain evidence="3 4">SRRC1432</strain>
    </source>
</reference>
<dbReference type="AlphaFoldDB" id="A0A0F8XLM9"/>
<organism evidence="3 4">
    <name type="scientific">Aspergillus ochraceoroseus</name>
    <dbReference type="NCBI Taxonomy" id="138278"/>
    <lineage>
        <taxon>Eukaryota</taxon>
        <taxon>Fungi</taxon>
        <taxon>Dikarya</taxon>
        <taxon>Ascomycota</taxon>
        <taxon>Pezizomycotina</taxon>
        <taxon>Eurotiomycetes</taxon>
        <taxon>Eurotiomycetidae</taxon>
        <taxon>Eurotiales</taxon>
        <taxon>Aspergillaceae</taxon>
        <taxon>Aspergillus</taxon>
        <taxon>Aspergillus subgen. Nidulantes</taxon>
    </lineage>
</organism>
<feature type="region of interest" description="Disordered" evidence="1">
    <location>
        <begin position="120"/>
        <end position="158"/>
    </location>
</feature>
<dbReference type="EMBL" id="JYKN01000415">
    <property type="protein sequence ID" value="KKK24492.1"/>
    <property type="molecule type" value="Genomic_DNA"/>
</dbReference>
<dbReference type="OrthoDB" id="3365399at2759"/>
<dbReference type="Proteomes" id="UP000034947">
    <property type="component" value="Unassembled WGS sequence"/>
</dbReference>
<sequence>MSASHQPKRTFFNKPSWASRGDEDTDPAFYRRAGQTYKDIIASNKNDRARLAGSFPNSPQKRRRISDEARLTSRAEENSDNNSGGGKFQEDILETTKPSDGASQESPDGDVRLMQTTLMPDNAISPDKSPIQSSQSHQPLSPETNPPSPPHLDTISSNREDTSIMHDSLGTMTQVESAMLHSDVNSTYDNTVVQILITSSIKHTKPLIVHRKMAQSLKRVRLAWCNRQNLPKDLHSSIFLTWKGRRLFDVTTCRSLGIDAQSVISQDLAAPSELGGNLDNIQIHMEAVTEEHLITNFQSQEFRTTPGSSPTTFTCPQTTETSHLVQIIMKCPEFDDLTLSISLNQQVFETVTVFRDANNICEEVQVYFSFDGDRLDPQSCFSDYEIADGDLIDVIIKNKI</sequence>
<evidence type="ECO:0000256" key="1">
    <source>
        <dbReference type="SAM" id="MobiDB-lite"/>
    </source>
</evidence>
<dbReference type="CDD" id="cd01763">
    <property type="entry name" value="Ubl_SUMO_like"/>
    <property type="match status" value="1"/>
</dbReference>
<gene>
    <name evidence="3" type="ORF">AOCH_006480</name>
</gene>
<dbReference type="InterPro" id="IPR022617">
    <property type="entry name" value="Rad60/SUMO-like_dom"/>
</dbReference>
<evidence type="ECO:0000259" key="2">
    <source>
        <dbReference type="Pfam" id="PF11976"/>
    </source>
</evidence>
<proteinExistence type="predicted"/>
<dbReference type="SUPFAM" id="SSF54236">
    <property type="entry name" value="Ubiquitin-like"/>
    <property type="match status" value="1"/>
</dbReference>
<dbReference type="Gene3D" id="3.10.20.90">
    <property type="entry name" value="Phosphatidylinositol 3-kinase Catalytic Subunit, Chain A, domain 1"/>
    <property type="match status" value="1"/>
</dbReference>